<feature type="transmembrane region" description="Helical" evidence="1">
    <location>
        <begin position="12"/>
        <end position="32"/>
    </location>
</feature>
<keyword evidence="1" id="KW-0472">Membrane</keyword>
<dbReference type="Proteomes" id="UP000199559">
    <property type="component" value="Unassembled WGS sequence"/>
</dbReference>
<dbReference type="AlphaFoldDB" id="A0A1I3MMX8"/>
<dbReference type="EMBL" id="FORM01000003">
    <property type="protein sequence ID" value="SFI98281.1"/>
    <property type="molecule type" value="Genomic_DNA"/>
</dbReference>
<evidence type="ECO:0000256" key="1">
    <source>
        <dbReference type="SAM" id="Phobius"/>
    </source>
</evidence>
<keyword evidence="1" id="KW-1133">Transmembrane helix</keyword>
<name>A0A1I3MMX8_9FLAO</name>
<evidence type="ECO:0000313" key="2">
    <source>
        <dbReference type="EMBL" id="SFI98281.1"/>
    </source>
</evidence>
<keyword evidence="1" id="KW-0812">Transmembrane</keyword>
<proteinExistence type="predicted"/>
<gene>
    <name evidence="2" type="ORF">SAMN05443431_103228</name>
</gene>
<evidence type="ECO:0000313" key="3">
    <source>
        <dbReference type="Proteomes" id="UP000199559"/>
    </source>
</evidence>
<sequence length="54" mass="6318">MIYISFKKKTPIKMITHLYRGLILISVLYYLILKVTTGKDEWFAISSEILPAKK</sequence>
<keyword evidence="3" id="KW-1185">Reference proteome</keyword>
<protein>
    <submittedName>
        <fullName evidence="2">Uncharacterized protein</fullName>
    </submittedName>
</protein>
<organism evidence="2 3">
    <name type="scientific">Olleya namhaensis</name>
    <dbReference type="NCBI Taxonomy" id="1144750"/>
    <lineage>
        <taxon>Bacteria</taxon>
        <taxon>Pseudomonadati</taxon>
        <taxon>Bacteroidota</taxon>
        <taxon>Flavobacteriia</taxon>
        <taxon>Flavobacteriales</taxon>
        <taxon>Flavobacteriaceae</taxon>
    </lineage>
</organism>
<accession>A0A1I3MMX8</accession>
<reference evidence="3" key="1">
    <citation type="submission" date="2016-10" db="EMBL/GenBank/DDBJ databases">
        <authorList>
            <person name="Varghese N."/>
            <person name="Submissions S."/>
        </authorList>
    </citation>
    <scope>NUCLEOTIDE SEQUENCE [LARGE SCALE GENOMIC DNA]</scope>
    <source>
        <strain evidence="3">DSM 28881</strain>
    </source>
</reference>